<sequence>MATEPARLTAKGRATRDRIVGVASELMLTQGVARTTIEDIQREASVSASQLYHYFADKHALVHAVIERQTTDVLGFQRLALDRLDSFAALQEWRDMAVAVMEQRNCTGGCPLGTLASELAETDPAARDELATSFGRWEKLLRDGLAAMRTRGELVPEADPDRLALALLAAVQGGLLLSQTRRDSLPLEVALDTSIAYVRTFAPSNWGSGQRVG</sequence>
<evidence type="ECO:0000256" key="2">
    <source>
        <dbReference type="ARBA" id="ARBA00023125"/>
    </source>
</evidence>
<dbReference type="EMBL" id="BAAANY010000009">
    <property type="protein sequence ID" value="GAA1675292.1"/>
    <property type="molecule type" value="Genomic_DNA"/>
</dbReference>
<evidence type="ECO:0000259" key="5">
    <source>
        <dbReference type="PROSITE" id="PS50977"/>
    </source>
</evidence>
<reference evidence="6 7" key="1">
    <citation type="journal article" date="2019" name="Int. J. Syst. Evol. Microbiol.">
        <title>The Global Catalogue of Microorganisms (GCM) 10K type strain sequencing project: providing services to taxonomists for standard genome sequencing and annotation.</title>
        <authorList>
            <consortium name="The Broad Institute Genomics Platform"/>
            <consortium name="The Broad Institute Genome Sequencing Center for Infectious Disease"/>
            <person name="Wu L."/>
            <person name="Ma J."/>
        </authorList>
    </citation>
    <scope>NUCLEOTIDE SEQUENCE [LARGE SCALE GENOMIC DNA]</scope>
    <source>
        <strain evidence="6 7">JCM 14718</strain>
    </source>
</reference>
<keyword evidence="2 4" id="KW-0238">DNA-binding</keyword>
<accession>A0ABN2GQR6</accession>
<dbReference type="InterPro" id="IPR054156">
    <property type="entry name" value="YxaF_TetR_C"/>
</dbReference>
<evidence type="ECO:0000313" key="7">
    <source>
        <dbReference type="Proteomes" id="UP001500618"/>
    </source>
</evidence>
<dbReference type="InterPro" id="IPR036271">
    <property type="entry name" value="Tet_transcr_reg_TetR-rel_C_sf"/>
</dbReference>
<dbReference type="Gene3D" id="1.10.357.10">
    <property type="entry name" value="Tetracycline Repressor, domain 2"/>
    <property type="match status" value="1"/>
</dbReference>
<organism evidence="6 7">
    <name type="scientific">Fodinicola feengrottensis</name>
    <dbReference type="NCBI Taxonomy" id="435914"/>
    <lineage>
        <taxon>Bacteria</taxon>
        <taxon>Bacillati</taxon>
        <taxon>Actinomycetota</taxon>
        <taxon>Actinomycetes</taxon>
        <taxon>Mycobacteriales</taxon>
        <taxon>Fodinicola</taxon>
    </lineage>
</organism>
<dbReference type="InterPro" id="IPR001647">
    <property type="entry name" value="HTH_TetR"/>
</dbReference>
<evidence type="ECO:0000256" key="3">
    <source>
        <dbReference type="ARBA" id="ARBA00023163"/>
    </source>
</evidence>
<dbReference type="Pfam" id="PF21993">
    <property type="entry name" value="TetR_C_13_2"/>
    <property type="match status" value="1"/>
</dbReference>
<dbReference type="PANTHER" id="PTHR47506">
    <property type="entry name" value="TRANSCRIPTIONAL REGULATORY PROTEIN"/>
    <property type="match status" value="1"/>
</dbReference>
<keyword evidence="7" id="KW-1185">Reference proteome</keyword>
<evidence type="ECO:0000256" key="4">
    <source>
        <dbReference type="PROSITE-ProRule" id="PRU00335"/>
    </source>
</evidence>
<evidence type="ECO:0000313" key="6">
    <source>
        <dbReference type="EMBL" id="GAA1675292.1"/>
    </source>
</evidence>
<dbReference type="PANTHER" id="PTHR47506:SF1">
    <property type="entry name" value="HTH-TYPE TRANSCRIPTIONAL REGULATOR YJDC"/>
    <property type="match status" value="1"/>
</dbReference>
<dbReference type="RefSeq" id="WP_163569486.1">
    <property type="nucleotide sequence ID" value="NZ_BAAANY010000009.1"/>
</dbReference>
<feature type="domain" description="HTH tetR-type" evidence="5">
    <location>
        <begin position="13"/>
        <end position="73"/>
    </location>
</feature>
<dbReference type="InterPro" id="IPR009057">
    <property type="entry name" value="Homeodomain-like_sf"/>
</dbReference>
<comment type="caution">
    <text evidence="6">The sequence shown here is derived from an EMBL/GenBank/DDBJ whole genome shotgun (WGS) entry which is preliminary data.</text>
</comment>
<protein>
    <submittedName>
        <fullName evidence="6">TetR/AcrR family transcriptional regulator</fullName>
    </submittedName>
</protein>
<keyword evidence="1" id="KW-0805">Transcription regulation</keyword>
<evidence type="ECO:0000256" key="1">
    <source>
        <dbReference type="ARBA" id="ARBA00023015"/>
    </source>
</evidence>
<dbReference type="Proteomes" id="UP001500618">
    <property type="component" value="Unassembled WGS sequence"/>
</dbReference>
<dbReference type="Pfam" id="PF00440">
    <property type="entry name" value="TetR_N"/>
    <property type="match status" value="1"/>
</dbReference>
<dbReference type="PROSITE" id="PS50977">
    <property type="entry name" value="HTH_TETR_2"/>
    <property type="match status" value="1"/>
</dbReference>
<dbReference type="PRINTS" id="PR00455">
    <property type="entry name" value="HTHTETR"/>
</dbReference>
<gene>
    <name evidence="6" type="ORF">GCM10009765_25770</name>
</gene>
<name>A0ABN2GQR6_9ACTN</name>
<dbReference type="SUPFAM" id="SSF48498">
    <property type="entry name" value="Tetracyclin repressor-like, C-terminal domain"/>
    <property type="match status" value="1"/>
</dbReference>
<feature type="DNA-binding region" description="H-T-H motif" evidence="4">
    <location>
        <begin position="36"/>
        <end position="55"/>
    </location>
</feature>
<dbReference type="SUPFAM" id="SSF46689">
    <property type="entry name" value="Homeodomain-like"/>
    <property type="match status" value="1"/>
</dbReference>
<proteinExistence type="predicted"/>
<keyword evidence="3" id="KW-0804">Transcription</keyword>